<dbReference type="InterPro" id="IPR005172">
    <property type="entry name" value="CRC"/>
</dbReference>
<protein>
    <recommendedName>
        <fullName evidence="5">CRC domain-containing protein</fullName>
    </recommendedName>
</protein>
<evidence type="ECO:0000256" key="2">
    <source>
        <dbReference type="ARBA" id="ARBA00007267"/>
    </source>
</evidence>
<dbReference type="AlphaFoldDB" id="A0A6J5WSG4"/>
<gene>
    <name evidence="6" type="ORF">ORAREDHAP_LOCUS19321</name>
</gene>
<feature type="compositionally biased region" description="Basic and acidic residues" evidence="4">
    <location>
        <begin position="249"/>
        <end position="265"/>
    </location>
</feature>
<comment type="subcellular location">
    <subcellularLocation>
        <location evidence="1">Nucleus</location>
    </subcellularLocation>
</comment>
<feature type="region of interest" description="Disordered" evidence="4">
    <location>
        <begin position="694"/>
        <end position="793"/>
    </location>
</feature>
<feature type="region of interest" description="Disordered" evidence="4">
    <location>
        <begin position="1"/>
        <end position="24"/>
    </location>
</feature>
<evidence type="ECO:0000259" key="5">
    <source>
        <dbReference type="PROSITE" id="PS51634"/>
    </source>
</evidence>
<dbReference type="OrthoDB" id="6283463at2759"/>
<dbReference type="PANTHER" id="PTHR46159:SF18">
    <property type="entry name" value="CRC DOMAIN-CONTAINING PROTEIN"/>
    <property type="match status" value="1"/>
</dbReference>
<feature type="compositionally biased region" description="Acidic residues" evidence="4">
    <location>
        <begin position="713"/>
        <end position="722"/>
    </location>
</feature>
<dbReference type="PANTHER" id="PTHR46159">
    <property type="entry name" value="PROTEIN TESMIN/TSO1-LIKE CXC 2"/>
    <property type="match status" value="1"/>
</dbReference>
<dbReference type="Pfam" id="PF03638">
    <property type="entry name" value="TCR"/>
    <property type="match status" value="1"/>
</dbReference>
<name>A0A6J5WSG4_PRUAR</name>
<dbReference type="InterPro" id="IPR033467">
    <property type="entry name" value="Tesmin/TSO1-like_CXC"/>
</dbReference>
<evidence type="ECO:0000256" key="4">
    <source>
        <dbReference type="SAM" id="MobiDB-lite"/>
    </source>
</evidence>
<evidence type="ECO:0000313" key="6">
    <source>
        <dbReference type="EMBL" id="CAB4303253.1"/>
    </source>
</evidence>
<evidence type="ECO:0000313" key="7">
    <source>
        <dbReference type="Proteomes" id="UP000507245"/>
    </source>
</evidence>
<accession>A0A6J5WSG4</accession>
<keyword evidence="3" id="KW-0539">Nucleus</keyword>
<feature type="region of interest" description="Disordered" evidence="4">
    <location>
        <begin position="249"/>
        <end position="280"/>
    </location>
</feature>
<comment type="similarity">
    <text evidence="2">Belongs to the lin-54 family.</text>
</comment>
<keyword evidence="7" id="KW-1185">Reference proteome</keyword>
<feature type="compositionally biased region" description="Polar residues" evidence="4">
    <location>
        <begin position="723"/>
        <end position="747"/>
    </location>
</feature>
<dbReference type="GO" id="GO:0005634">
    <property type="term" value="C:nucleus"/>
    <property type="evidence" value="ECO:0007669"/>
    <property type="project" value="UniProtKB-SubCell"/>
</dbReference>
<proteinExistence type="inferred from homology"/>
<reference evidence="7" key="1">
    <citation type="journal article" date="2020" name="Genome Biol.">
        <title>Gamete binning: chromosome-level and haplotype-resolved genome assembly enabled by high-throughput single-cell sequencing of gamete genomes.</title>
        <authorList>
            <person name="Campoy J.A."/>
            <person name="Sun H."/>
            <person name="Goel M."/>
            <person name="Jiao W.-B."/>
            <person name="Folz-Donahue K."/>
            <person name="Wang N."/>
            <person name="Rubio M."/>
            <person name="Liu C."/>
            <person name="Kukat C."/>
            <person name="Ruiz D."/>
            <person name="Huettel B."/>
            <person name="Schneeberger K."/>
        </authorList>
    </citation>
    <scope>NUCLEOTIDE SEQUENCE [LARGE SCALE GENOMIC DNA]</scope>
    <source>
        <strain evidence="7">cv. Rojo Pasion</strain>
    </source>
</reference>
<dbReference type="InterPro" id="IPR044522">
    <property type="entry name" value="TSO1-like"/>
</dbReference>
<feature type="compositionally biased region" description="Basic and acidic residues" evidence="4">
    <location>
        <begin position="780"/>
        <end position="793"/>
    </location>
</feature>
<dbReference type="SMART" id="SM01114">
    <property type="entry name" value="CXC"/>
    <property type="match status" value="1"/>
</dbReference>
<sequence>MDRTPEANRIAATKSSSISSSPAVQESPFSNFLSNLSPLNTATTASYTQTLLGTNLPTPPVVFTSPHINLQRETSFLERDDIVEAGSEVYKECNTNIVQIQNPSFEEVQLCSPSGCVDEYLADPVEVDSTRSADLRSQRTNEVPRLLHSGFSPGKESNTEVCDIMFGSPENEAVLLSDQAEKDLPLSSLEMSQAAINQRDGKKTEELSRFIFEKVRESDVNSCLVSRAQNCGENAAKVNLQRAGCQYDEKNASSQSREDSNERQQRVQKGLVKEGGQNERGIRRHLQFEAAKAYKFTVLGNSESPNSLTHDATNSRSPSILTNLKSLASSHFDNRASSSLQDVSCDTSQFPSSPYESFTSAQIGVNSTTSAPIHSGIGLHLNRISRSTSLSSDIFSSKKSTGYLSTPEQMLEHGSNNIATNSSSILTSAVSGKIYVYVASSQQESQAVTEANSFTFHSTDTMKPPCHSMLVDQEAAPCEVGMSASQETDEVEELNQLSPKRKRRRDAYMSEGCKRCNCRRSKCLKLILSIRTPQEEQDLTTPSSARHKRGCNCKKSKCLKRYCECFQAKVGCSSACRCEGCKNTFGVTPEPVYNRAKRWASHPAEKLDNVKGAIACIKAPGIIHYSPTWEGISDISKLTPLSHPCSRTAFSSASSSNSAKIPQAQLPSSQLQPSGTGHFHWGCSAVIVTPELSEGKGPNDLNSDGAGAHYDIPYDDTPEILEETSNPTKVVKASSPNQKRVSPPQSRSRLRERSPTGLRSGRKFILQAMPSFPPLTPHRNSKERTNEIENDDK</sequence>
<dbReference type="GO" id="GO:0003700">
    <property type="term" value="F:DNA-binding transcription factor activity"/>
    <property type="evidence" value="ECO:0007669"/>
    <property type="project" value="InterPro"/>
</dbReference>
<evidence type="ECO:0000256" key="1">
    <source>
        <dbReference type="ARBA" id="ARBA00004123"/>
    </source>
</evidence>
<organism evidence="6 7">
    <name type="scientific">Prunus armeniaca</name>
    <name type="common">Apricot</name>
    <name type="synonym">Armeniaca vulgaris</name>
    <dbReference type="NCBI Taxonomy" id="36596"/>
    <lineage>
        <taxon>Eukaryota</taxon>
        <taxon>Viridiplantae</taxon>
        <taxon>Streptophyta</taxon>
        <taxon>Embryophyta</taxon>
        <taxon>Tracheophyta</taxon>
        <taxon>Spermatophyta</taxon>
        <taxon>Magnoliopsida</taxon>
        <taxon>eudicotyledons</taxon>
        <taxon>Gunneridae</taxon>
        <taxon>Pentapetalae</taxon>
        <taxon>rosids</taxon>
        <taxon>fabids</taxon>
        <taxon>Rosales</taxon>
        <taxon>Rosaceae</taxon>
        <taxon>Amygdaloideae</taxon>
        <taxon>Amygdaleae</taxon>
        <taxon>Prunus</taxon>
    </lineage>
</organism>
<dbReference type="EMBL" id="CAEKKB010000003">
    <property type="protein sequence ID" value="CAB4303253.1"/>
    <property type="molecule type" value="Genomic_DNA"/>
</dbReference>
<dbReference type="Proteomes" id="UP000507245">
    <property type="component" value="Unassembled WGS sequence"/>
</dbReference>
<feature type="domain" description="CRC" evidence="5">
    <location>
        <begin position="541"/>
        <end position="586"/>
    </location>
</feature>
<evidence type="ECO:0000256" key="3">
    <source>
        <dbReference type="ARBA" id="ARBA00023242"/>
    </source>
</evidence>
<dbReference type="PROSITE" id="PS51634">
    <property type="entry name" value="CRC"/>
    <property type="match status" value="1"/>
</dbReference>